<dbReference type="EMBL" id="JAQLWO010000009">
    <property type="protein sequence ID" value="MDB7906295.1"/>
    <property type="molecule type" value="Genomic_DNA"/>
</dbReference>
<sequence>MFGYVRPNRDELKVRELRDYEALYCGLCHALGRRHGFFARFFLNYDFTFLAMLLDGSKPTAEQKRCPARLWCRKKGCICAGSVDAAADAGTILSYWKLRDTVADGPFWKGTAARVLSFLLRPGYRRAAQARPEFDRAVHSCLEELQALEQEGSPSLDRTADTFARILAAAALPAESSARTRALEQLLYHVGRWIYLVDAWDDLEEDGRTGSYNPIAARFPEQVEANRDYLRTTLLHSLNLARSACALLELGHWQGAVENILYLGLPMVEEMVFTGRWKAVNHQNRRRIS</sequence>
<name>A0AAW6C2D1_FLAPL</name>
<gene>
    <name evidence="1" type="ORF">PND83_09945</name>
</gene>
<dbReference type="InterPro" id="IPR043740">
    <property type="entry name" value="DUF5685"/>
</dbReference>
<accession>A0AAW6C2D1</accession>
<comment type="caution">
    <text evidence="1">The sequence shown here is derived from an EMBL/GenBank/DDBJ whole genome shotgun (WGS) entry which is preliminary data.</text>
</comment>
<dbReference type="Proteomes" id="UP001211006">
    <property type="component" value="Unassembled WGS sequence"/>
</dbReference>
<reference evidence="1" key="1">
    <citation type="submission" date="2023-01" db="EMBL/GenBank/DDBJ databases">
        <title>Human gut microbiome strain richness.</title>
        <authorList>
            <person name="Chen-Liaw A."/>
        </authorList>
    </citation>
    <scope>NUCLEOTIDE SEQUENCE</scope>
    <source>
        <strain evidence="1">2225st1_A6_2225SCRN_200828</strain>
    </source>
</reference>
<proteinExistence type="predicted"/>
<dbReference type="AlphaFoldDB" id="A0AAW6C2D1"/>
<evidence type="ECO:0000313" key="2">
    <source>
        <dbReference type="Proteomes" id="UP001211006"/>
    </source>
</evidence>
<protein>
    <submittedName>
        <fullName evidence="1">DUF5685 family protein</fullName>
    </submittedName>
</protein>
<organism evidence="1 2">
    <name type="scientific">Flavonifractor plautii</name>
    <name type="common">Fusobacterium plautii</name>
    <dbReference type="NCBI Taxonomy" id="292800"/>
    <lineage>
        <taxon>Bacteria</taxon>
        <taxon>Bacillati</taxon>
        <taxon>Bacillota</taxon>
        <taxon>Clostridia</taxon>
        <taxon>Eubacteriales</taxon>
        <taxon>Oscillospiraceae</taxon>
        <taxon>Flavonifractor</taxon>
    </lineage>
</organism>
<evidence type="ECO:0000313" key="1">
    <source>
        <dbReference type="EMBL" id="MDB7906295.1"/>
    </source>
</evidence>
<dbReference type="Pfam" id="PF18937">
    <property type="entry name" value="DUF5685"/>
    <property type="match status" value="1"/>
</dbReference>
<dbReference type="RefSeq" id="WP_024724110.1">
    <property type="nucleotide sequence ID" value="NZ_BAABZG010000001.1"/>
</dbReference>